<keyword evidence="1" id="KW-0812">Transmembrane</keyword>
<evidence type="ECO:0000256" key="1">
    <source>
        <dbReference type="SAM" id="Phobius"/>
    </source>
</evidence>
<accession>A0ABR4UF81</accession>
<dbReference type="EMBL" id="JPRI01000014">
    <property type="protein sequence ID" value="KFF22660.1"/>
    <property type="molecule type" value="Genomic_DNA"/>
</dbReference>
<dbReference type="Proteomes" id="UP000028719">
    <property type="component" value="Unassembled WGS sequence"/>
</dbReference>
<feature type="transmembrane region" description="Helical" evidence="1">
    <location>
        <begin position="70"/>
        <end position="89"/>
    </location>
</feature>
<protein>
    <submittedName>
        <fullName evidence="2">Uncharacterized protein</fullName>
    </submittedName>
</protein>
<evidence type="ECO:0000313" key="3">
    <source>
        <dbReference type="Proteomes" id="UP000028719"/>
    </source>
</evidence>
<proteinExistence type="predicted"/>
<evidence type="ECO:0000313" key="2">
    <source>
        <dbReference type="EMBL" id="KFF22660.1"/>
    </source>
</evidence>
<gene>
    <name evidence="2" type="ORF">IW16_26640</name>
</gene>
<feature type="transmembrane region" description="Helical" evidence="1">
    <location>
        <begin position="38"/>
        <end position="58"/>
    </location>
</feature>
<name>A0ABR4UF81_9FLAO</name>
<keyword evidence="1" id="KW-1133">Transmembrane helix</keyword>
<comment type="caution">
    <text evidence="2">The sequence shown here is derived from an EMBL/GenBank/DDBJ whole genome shotgun (WGS) entry which is preliminary data.</text>
</comment>
<organism evidence="2 3">
    <name type="scientific">Chryseobacterium vrystaatense</name>
    <dbReference type="NCBI Taxonomy" id="307480"/>
    <lineage>
        <taxon>Bacteria</taxon>
        <taxon>Pseudomonadati</taxon>
        <taxon>Bacteroidota</taxon>
        <taxon>Flavobacteriia</taxon>
        <taxon>Flavobacteriales</taxon>
        <taxon>Weeksellaceae</taxon>
        <taxon>Chryseobacterium group</taxon>
        <taxon>Chryseobacterium</taxon>
    </lineage>
</organism>
<sequence length="95" mass="10442">MNTKVLNVSLSIGILICNIPLLIANFEIIRTQGGPMGVGLIASPILLFCNLFIIPALLSFFKRNHKNKMILILNILGIICCGFLAFLLITTPKME</sequence>
<reference evidence="2 3" key="1">
    <citation type="submission" date="2014-07" db="EMBL/GenBank/DDBJ databases">
        <title>Genome of Chryseobacterium vrystaatense LMG 22846.</title>
        <authorList>
            <person name="Pipes S.E."/>
            <person name="Stropko S.J."/>
            <person name="Newman J.D."/>
        </authorList>
    </citation>
    <scope>NUCLEOTIDE SEQUENCE [LARGE SCALE GENOMIC DNA]</scope>
    <source>
        <strain evidence="2 3">LMG 22846</strain>
    </source>
</reference>
<feature type="transmembrane region" description="Helical" evidence="1">
    <location>
        <begin position="6"/>
        <end position="26"/>
    </location>
</feature>
<keyword evidence="3" id="KW-1185">Reference proteome</keyword>
<keyword evidence="1" id="KW-0472">Membrane</keyword>
<dbReference type="RefSeq" id="WP_034751656.1">
    <property type="nucleotide sequence ID" value="NZ_JPRI01000014.1"/>
</dbReference>